<dbReference type="EMBL" id="JH817566">
    <property type="protein sequence ID" value="EKC36218.1"/>
    <property type="molecule type" value="Genomic_DNA"/>
</dbReference>
<dbReference type="Gene3D" id="1.25.40.420">
    <property type="match status" value="1"/>
</dbReference>
<dbReference type="FunCoup" id="K1QR44">
    <property type="interactions" value="101"/>
</dbReference>
<dbReference type="PANTHER" id="PTHR45632">
    <property type="entry name" value="LD33804P"/>
    <property type="match status" value="1"/>
</dbReference>
<dbReference type="HOGENOM" id="CLU_004253_14_6_1"/>
<dbReference type="Gene3D" id="3.30.710.10">
    <property type="entry name" value="Potassium Channel Kv1.1, Chain A"/>
    <property type="match status" value="1"/>
</dbReference>
<dbReference type="PANTHER" id="PTHR45632:SF3">
    <property type="entry name" value="KELCH-LIKE PROTEIN 32"/>
    <property type="match status" value="1"/>
</dbReference>
<dbReference type="Gene3D" id="2.120.10.80">
    <property type="entry name" value="Kelch-type beta propeller"/>
    <property type="match status" value="1"/>
</dbReference>
<proteinExistence type="predicted"/>
<dbReference type="PIRSF" id="PIRSF037037">
    <property type="entry name" value="Kelch-like_protein_gigaxonin"/>
    <property type="match status" value="1"/>
</dbReference>
<reference evidence="1" key="1">
    <citation type="journal article" date="2012" name="Nature">
        <title>The oyster genome reveals stress adaptation and complexity of shell formation.</title>
        <authorList>
            <person name="Zhang G."/>
            <person name="Fang X."/>
            <person name="Guo X."/>
            <person name="Li L."/>
            <person name="Luo R."/>
            <person name="Xu F."/>
            <person name="Yang P."/>
            <person name="Zhang L."/>
            <person name="Wang X."/>
            <person name="Qi H."/>
            <person name="Xiong Z."/>
            <person name="Que H."/>
            <person name="Xie Y."/>
            <person name="Holland P.W."/>
            <person name="Paps J."/>
            <person name="Zhu Y."/>
            <person name="Wu F."/>
            <person name="Chen Y."/>
            <person name="Wang J."/>
            <person name="Peng C."/>
            <person name="Meng J."/>
            <person name="Yang L."/>
            <person name="Liu J."/>
            <person name="Wen B."/>
            <person name="Zhang N."/>
            <person name="Huang Z."/>
            <person name="Zhu Q."/>
            <person name="Feng Y."/>
            <person name="Mount A."/>
            <person name="Hedgecock D."/>
            <person name="Xu Z."/>
            <person name="Liu Y."/>
            <person name="Domazet-Loso T."/>
            <person name="Du Y."/>
            <person name="Sun X."/>
            <person name="Zhang S."/>
            <person name="Liu B."/>
            <person name="Cheng P."/>
            <person name="Jiang X."/>
            <person name="Li J."/>
            <person name="Fan D."/>
            <person name="Wang W."/>
            <person name="Fu W."/>
            <person name="Wang T."/>
            <person name="Wang B."/>
            <person name="Zhang J."/>
            <person name="Peng Z."/>
            <person name="Li Y."/>
            <person name="Li N."/>
            <person name="Wang J."/>
            <person name="Chen M."/>
            <person name="He Y."/>
            <person name="Tan F."/>
            <person name="Song X."/>
            <person name="Zheng Q."/>
            <person name="Huang R."/>
            <person name="Yang H."/>
            <person name="Du X."/>
            <person name="Chen L."/>
            <person name="Yang M."/>
            <person name="Gaffney P.M."/>
            <person name="Wang S."/>
            <person name="Luo L."/>
            <person name="She Z."/>
            <person name="Ming Y."/>
            <person name="Huang W."/>
            <person name="Zhang S."/>
            <person name="Huang B."/>
            <person name="Zhang Y."/>
            <person name="Qu T."/>
            <person name="Ni P."/>
            <person name="Miao G."/>
            <person name="Wang J."/>
            <person name="Wang Q."/>
            <person name="Steinberg C.E."/>
            <person name="Wang H."/>
            <person name="Li N."/>
            <person name="Qian L."/>
            <person name="Zhang G."/>
            <person name="Li Y."/>
            <person name="Yang H."/>
            <person name="Liu X."/>
            <person name="Wang J."/>
            <person name="Yin Y."/>
            <person name="Wang J."/>
        </authorList>
    </citation>
    <scope>NUCLEOTIDE SEQUENCE [LARGE SCALE GENOMIC DNA]</scope>
    <source>
        <strain evidence="1">05x7-T-G4-1.051#20</strain>
    </source>
</reference>
<dbReference type="InterPro" id="IPR011333">
    <property type="entry name" value="SKP1/BTB/POZ_sf"/>
</dbReference>
<dbReference type="InterPro" id="IPR006652">
    <property type="entry name" value="Kelch_1"/>
</dbReference>
<sequence length="559" mass="63161">MYKSQRFTDVIINVENHSFRCHRVILSSVSTYFDAMFSSGMKESNTMSITLHNIDSKLFEDVLQYIYLDKDIVSAEIVGELLQIAYMLQISSLQCKCEEFILKNIDASNCLGIWKMGKSHNVDTLIETSYPFILNIFDDVWETDDFLKLGKDDLESLLCDECLSVSGEEVVCKALLRWISADEARRKSSFPELFSHIRLTSVSLEFLLDHFDQHPMVVEHSACQMAVKNAIKYHALPSRRQELIWDEKPYRSNTEQEQVLAVVGKRLASGGTVVTEFIGYSFSNKKWVALEAIATDIGEDFAVCSYGHDIYITGGTANMSTCLRYSAKFSQWRERSGMHFGRYRHSMVAVPDSLFVFGGYNFGTLNSVEQYDIGSESWKQVGELQFGVDGSSAVVIDDKVYIVGGCMSFTEESAGIQCFDTKTYTCSLIANLRTPPKFTSAIKFSDSVRIVCDNGEVISFSAREGHRVIQKIKNFSRKNFGLFMHQGALCVIGGNQNVYSDDEKLCSDVIRVAGEETEALNAFELPFPMEIVSCMRTVVARKYPLLDCQQLIREFVDID</sequence>
<dbReference type="PROSITE" id="PS50097">
    <property type="entry name" value="BTB"/>
    <property type="match status" value="1"/>
</dbReference>
<evidence type="ECO:0000313" key="1">
    <source>
        <dbReference type="EMBL" id="EKC36218.1"/>
    </source>
</evidence>
<dbReference type="SUPFAM" id="SSF117281">
    <property type="entry name" value="Kelch motif"/>
    <property type="match status" value="1"/>
</dbReference>
<dbReference type="InParanoid" id="K1QR44"/>
<dbReference type="SUPFAM" id="SSF54695">
    <property type="entry name" value="POZ domain"/>
    <property type="match status" value="1"/>
</dbReference>
<organism evidence="1">
    <name type="scientific">Magallana gigas</name>
    <name type="common">Pacific oyster</name>
    <name type="synonym">Crassostrea gigas</name>
    <dbReference type="NCBI Taxonomy" id="29159"/>
    <lineage>
        <taxon>Eukaryota</taxon>
        <taxon>Metazoa</taxon>
        <taxon>Spiralia</taxon>
        <taxon>Lophotrochozoa</taxon>
        <taxon>Mollusca</taxon>
        <taxon>Bivalvia</taxon>
        <taxon>Autobranchia</taxon>
        <taxon>Pteriomorphia</taxon>
        <taxon>Ostreida</taxon>
        <taxon>Ostreoidea</taxon>
        <taxon>Ostreidae</taxon>
        <taxon>Magallana</taxon>
    </lineage>
</organism>
<name>K1QR44_MAGGI</name>
<dbReference type="InterPro" id="IPR017096">
    <property type="entry name" value="BTB-kelch_protein"/>
</dbReference>
<dbReference type="InterPro" id="IPR011705">
    <property type="entry name" value="BACK"/>
</dbReference>
<dbReference type="InterPro" id="IPR015915">
    <property type="entry name" value="Kelch-typ_b-propeller"/>
</dbReference>
<dbReference type="SMART" id="SM00875">
    <property type="entry name" value="BACK"/>
    <property type="match status" value="1"/>
</dbReference>
<dbReference type="Pfam" id="PF07707">
    <property type="entry name" value="BACK"/>
    <property type="match status" value="1"/>
</dbReference>
<dbReference type="SMART" id="SM00612">
    <property type="entry name" value="Kelch"/>
    <property type="match status" value="3"/>
</dbReference>
<accession>K1QR44</accession>
<dbReference type="AlphaFoldDB" id="K1QR44"/>
<dbReference type="FunFam" id="1.25.40.420:FF:000001">
    <property type="entry name" value="Kelch-like family member 12"/>
    <property type="match status" value="1"/>
</dbReference>
<dbReference type="Pfam" id="PF00651">
    <property type="entry name" value="BTB"/>
    <property type="match status" value="1"/>
</dbReference>
<dbReference type="Pfam" id="PF24681">
    <property type="entry name" value="Kelch_KLHDC2_KLHL20_DRC7"/>
    <property type="match status" value="1"/>
</dbReference>
<gene>
    <name evidence="1" type="ORF">CGI_10024145</name>
</gene>
<protein>
    <submittedName>
        <fullName evidence="1">Kelch-like protein 24</fullName>
    </submittedName>
</protein>
<dbReference type="SMART" id="SM00225">
    <property type="entry name" value="BTB"/>
    <property type="match status" value="1"/>
</dbReference>
<dbReference type="InterPro" id="IPR000210">
    <property type="entry name" value="BTB/POZ_dom"/>
</dbReference>